<keyword evidence="2" id="KW-1185">Reference proteome</keyword>
<proteinExistence type="predicted"/>
<name>A0ABX5HD18_ESCAL</name>
<comment type="caution">
    <text evidence="1">The sequence shown here is derived from an EMBL/GenBank/DDBJ whole genome shotgun (WGS) entry which is preliminary data.</text>
</comment>
<protein>
    <submittedName>
        <fullName evidence="1">Uncharacterized protein</fullName>
    </submittedName>
</protein>
<dbReference type="EMBL" id="PYQT01000027">
    <property type="protein sequence ID" value="PSY39628.1"/>
    <property type="molecule type" value="Genomic_DNA"/>
</dbReference>
<reference evidence="1 2" key="1">
    <citation type="submission" date="2018-03" db="EMBL/GenBank/DDBJ databases">
        <title>Whole Genome Sequencing of Escherichia coli isolates from wildlife.</title>
        <authorList>
            <person name="Whitehouse C.A."/>
            <person name="Lacher D.W."/>
            <person name="Mammel M.K."/>
            <person name="Barnaba T."/>
            <person name="Lorch J.M."/>
        </authorList>
    </citation>
    <scope>NUCLEOTIDE SEQUENCE [LARGE SCALE GENOMIC DNA]</scope>
    <source>
        <strain evidence="1 2">20507-2</strain>
    </source>
</reference>
<organism evidence="1 2">
    <name type="scientific">Escherichia albertii</name>
    <dbReference type="NCBI Taxonomy" id="208962"/>
    <lineage>
        <taxon>Bacteria</taxon>
        <taxon>Pseudomonadati</taxon>
        <taxon>Pseudomonadota</taxon>
        <taxon>Gammaproteobacteria</taxon>
        <taxon>Enterobacterales</taxon>
        <taxon>Enterobacteriaceae</taxon>
        <taxon>Escherichia</taxon>
    </lineage>
</organism>
<sequence length="66" mass="7512">MAEKKSLVNNILTDIIAICEKLSATSILRPLASVFQIGRWLFLYIKKSCAMRSQKITGINDKIEER</sequence>
<gene>
    <name evidence="1" type="ORF">C7B09_19840</name>
</gene>
<evidence type="ECO:0000313" key="2">
    <source>
        <dbReference type="Proteomes" id="UP000240382"/>
    </source>
</evidence>
<evidence type="ECO:0000313" key="1">
    <source>
        <dbReference type="EMBL" id="PSY39628.1"/>
    </source>
</evidence>
<accession>A0ABX5HD18</accession>
<dbReference type="RefSeq" id="WP_107193034.1">
    <property type="nucleotide sequence ID" value="NZ_PYQT01000027.1"/>
</dbReference>
<dbReference type="Proteomes" id="UP000240382">
    <property type="component" value="Unassembled WGS sequence"/>
</dbReference>